<keyword evidence="13 19" id="KW-0472">Membrane</keyword>
<evidence type="ECO:0000256" key="12">
    <source>
        <dbReference type="ARBA" id="ARBA00023055"/>
    </source>
</evidence>
<dbReference type="GO" id="GO:0000422">
    <property type="term" value="P:autophagy of mitochondrion"/>
    <property type="evidence" value="ECO:0007669"/>
    <property type="project" value="TreeGrafter"/>
</dbReference>
<keyword evidence="14" id="KW-0968">Cytoplasmic vesicle</keyword>
<organism evidence="21 22">
    <name type="scientific">Myriangium duriaei CBS 260.36</name>
    <dbReference type="NCBI Taxonomy" id="1168546"/>
    <lineage>
        <taxon>Eukaryota</taxon>
        <taxon>Fungi</taxon>
        <taxon>Dikarya</taxon>
        <taxon>Ascomycota</taxon>
        <taxon>Pezizomycotina</taxon>
        <taxon>Dothideomycetes</taxon>
        <taxon>Dothideomycetidae</taxon>
        <taxon>Myriangiales</taxon>
        <taxon>Myriangiaceae</taxon>
        <taxon>Myriangium</taxon>
    </lineage>
</organism>
<evidence type="ECO:0000256" key="10">
    <source>
        <dbReference type="ARBA" id="ARBA00023006"/>
    </source>
</evidence>
<keyword evidence="10 19" id="KW-0072">Autophagy</keyword>
<evidence type="ECO:0000256" key="15">
    <source>
        <dbReference type="ARBA" id="ARBA00024479"/>
    </source>
</evidence>
<comment type="catalytic activity">
    <reaction evidence="17">
        <text>a 1,2-diacyl-sn-glycero-3-phospho-(1D-myo-inositol-3-phosphate)(in) = a 1,2-diacyl-sn-glycero-3-phospho-(1D-myo-inositol-3-phosphate)(out)</text>
        <dbReference type="Rhea" id="RHEA:67920"/>
        <dbReference type="ChEBI" id="CHEBI:58088"/>
    </reaction>
</comment>
<evidence type="ECO:0000256" key="14">
    <source>
        <dbReference type="ARBA" id="ARBA00023329"/>
    </source>
</evidence>
<reference evidence="21" key="1">
    <citation type="journal article" date="2020" name="Stud. Mycol.">
        <title>101 Dothideomycetes genomes: a test case for predicting lifestyles and emergence of pathogens.</title>
        <authorList>
            <person name="Haridas S."/>
            <person name="Albert R."/>
            <person name="Binder M."/>
            <person name="Bloem J."/>
            <person name="Labutti K."/>
            <person name="Salamov A."/>
            <person name="Andreopoulos B."/>
            <person name="Baker S."/>
            <person name="Barry K."/>
            <person name="Bills G."/>
            <person name="Bluhm B."/>
            <person name="Cannon C."/>
            <person name="Castanera R."/>
            <person name="Culley D."/>
            <person name="Daum C."/>
            <person name="Ezra D."/>
            <person name="Gonzalez J."/>
            <person name="Henrissat B."/>
            <person name="Kuo A."/>
            <person name="Liang C."/>
            <person name="Lipzen A."/>
            <person name="Lutzoni F."/>
            <person name="Magnuson J."/>
            <person name="Mondo S."/>
            <person name="Nolan M."/>
            <person name="Ohm R."/>
            <person name="Pangilinan J."/>
            <person name="Park H.-J."/>
            <person name="Ramirez L."/>
            <person name="Alfaro M."/>
            <person name="Sun H."/>
            <person name="Tritt A."/>
            <person name="Yoshinaga Y."/>
            <person name="Zwiers L.-H."/>
            <person name="Turgeon B."/>
            <person name="Goodwin S."/>
            <person name="Spatafora J."/>
            <person name="Crous P."/>
            <person name="Grigoriev I."/>
        </authorList>
    </citation>
    <scope>NUCLEOTIDE SEQUENCE</scope>
    <source>
        <strain evidence="21">CBS 260.36</strain>
    </source>
</reference>
<accession>A0A9P4MGZ0</accession>
<evidence type="ECO:0000256" key="20">
    <source>
        <dbReference type="SAM" id="MobiDB-lite"/>
    </source>
</evidence>
<feature type="region of interest" description="Disordered" evidence="20">
    <location>
        <begin position="1"/>
        <end position="62"/>
    </location>
</feature>
<comment type="subcellular location">
    <subcellularLocation>
        <location evidence="1">Cytoplasmic vesicle membrane</location>
        <topology evidence="1">Multi-pass membrane protein</topology>
    </subcellularLocation>
    <subcellularLocation>
        <location evidence="2">Endoplasmic reticulum membrane</location>
        <topology evidence="2">Multi-pass membrane protein</topology>
    </subcellularLocation>
    <subcellularLocation>
        <location evidence="4">Golgi apparatus membrane</location>
        <topology evidence="4">Multi-pass membrane protein</topology>
    </subcellularLocation>
    <subcellularLocation>
        <location evidence="3 19">Preautophagosomal structure membrane</location>
        <topology evidence="3 19">Multi-pass membrane protein</topology>
    </subcellularLocation>
</comment>
<keyword evidence="11" id="KW-0333">Golgi apparatus</keyword>
<dbReference type="GO" id="GO:0005789">
    <property type="term" value="C:endoplasmic reticulum membrane"/>
    <property type="evidence" value="ECO:0007669"/>
    <property type="project" value="UniProtKB-SubCell"/>
</dbReference>
<dbReference type="GO" id="GO:0030659">
    <property type="term" value="C:cytoplasmic vesicle membrane"/>
    <property type="evidence" value="ECO:0007669"/>
    <property type="project" value="UniProtKB-SubCell"/>
</dbReference>
<comment type="similarity">
    <text evidence="5 19">Belongs to the ATG9 family.</text>
</comment>
<comment type="catalytic activity">
    <reaction evidence="16">
        <text>a 1,2-diacyl-sn-glycero-3-phosphoethanolamine(in) = a 1,2-diacyl-sn-glycero-3-phosphoethanolamine(out)</text>
        <dbReference type="Rhea" id="RHEA:38895"/>
        <dbReference type="ChEBI" id="CHEBI:64612"/>
    </reaction>
</comment>
<keyword evidence="9 19" id="KW-1133">Transmembrane helix</keyword>
<dbReference type="GO" id="GO:0034497">
    <property type="term" value="P:protein localization to phagophore assembly site"/>
    <property type="evidence" value="ECO:0007669"/>
    <property type="project" value="TreeGrafter"/>
</dbReference>
<evidence type="ECO:0000256" key="7">
    <source>
        <dbReference type="ARBA" id="ARBA00022448"/>
    </source>
</evidence>
<comment type="caution">
    <text evidence="21">The sequence shown here is derived from an EMBL/GenBank/DDBJ whole genome shotgun (WGS) entry which is preliminary data.</text>
</comment>
<dbReference type="Proteomes" id="UP000799439">
    <property type="component" value="Unassembled WGS sequence"/>
</dbReference>
<keyword evidence="7 19" id="KW-0813">Transport</keyword>
<dbReference type="EMBL" id="ML996086">
    <property type="protein sequence ID" value="KAF2152623.1"/>
    <property type="molecule type" value="Genomic_DNA"/>
</dbReference>
<protein>
    <recommendedName>
        <fullName evidence="6 19">Autophagy-related protein 9</fullName>
    </recommendedName>
</protein>
<evidence type="ECO:0000256" key="6">
    <source>
        <dbReference type="ARBA" id="ARBA00018074"/>
    </source>
</evidence>
<evidence type="ECO:0000256" key="11">
    <source>
        <dbReference type="ARBA" id="ARBA00023034"/>
    </source>
</evidence>
<keyword evidence="12 19" id="KW-0445">Lipid transport</keyword>
<comment type="catalytic activity">
    <reaction evidence="18">
        <text>a 1,2-diacyl-sn-glycero-3-phosphocholine(in) = a 1,2-diacyl-sn-glycero-3-phosphocholine(out)</text>
        <dbReference type="Rhea" id="RHEA:38571"/>
        <dbReference type="ChEBI" id="CHEBI:57643"/>
    </reaction>
</comment>
<proteinExistence type="inferred from homology"/>
<comment type="function">
    <text evidence="19">Phospholipid scramblase involved in autophagy. Cycles between the preautophagosomal structure/phagophore assembly site (PAS) and the cytoplasmic vesicle pool and supplies membrane for the growing autophagosome. Lipid scramblase activity plays a key role in preautophagosomal structure/phagophore assembly by distributing the phospholipids that arrive through ATG2 from the cytoplasmic to the luminal leaflet of the bilayer, thereby driving autophagosomal membrane expansion.</text>
</comment>
<feature type="compositionally biased region" description="Low complexity" evidence="20">
    <location>
        <begin position="27"/>
        <end position="40"/>
    </location>
</feature>
<dbReference type="GO" id="GO:0006869">
    <property type="term" value="P:lipid transport"/>
    <property type="evidence" value="ECO:0007669"/>
    <property type="project" value="UniProtKB-KW"/>
</dbReference>
<evidence type="ECO:0000256" key="2">
    <source>
        <dbReference type="ARBA" id="ARBA00004477"/>
    </source>
</evidence>
<evidence type="ECO:0000256" key="13">
    <source>
        <dbReference type="ARBA" id="ARBA00023136"/>
    </source>
</evidence>
<evidence type="ECO:0000256" key="1">
    <source>
        <dbReference type="ARBA" id="ARBA00004439"/>
    </source>
</evidence>
<dbReference type="PANTHER" id="PTHR13038">
    <property type="entry name" value="APG9 AUTOPHAGY 9"/>
    <property type="match status" value="1"/>
</dbReference>
<keyword evidence="22" id="KW-1185">Reference proteome</keyword>
<dbReference type="GO" id="GO:0034045">
    <property type="term" value="C:phagophore assembly site membrane"/>
    <property type="evidence" value="ECO:0007669"/>
    <property type="project" value="UniProtKB-SubCell"/>
</dbReference>
<evidence type="ECO:0000256" key="19">
    <source>
        <dbReference type="RuleBase" id="RU364027"/>
    </source>
</evidence>
<dbReference type="GO" id="GO:0005776">
    <property type="term" value="C:autophagosome"/>
    <property type="evidence" value="ECO:0007669"/>
    <property type="project" value="TreeGrafter"/>
</dbReference>
<evidence type="ECO:0000256" key="3">
    <source>
        <dbReference type="ARBA" id="ARBA00004511"/>
    </source>
</evidence>
<comment type="catalytic activity">
    <reaction evidence="15">
        <text>a 1,2-diacyl-sn-glycero-3-phospho-L-serine(in) = a 1,2-diacyl-sn-glycero-3-phospho-L-serine(out)</text>
        <dbReference type="Rhea" id="RHEA:38663"/>
        <dbReference type="ChEBI" id="CHEBI:57262"/>
    </reaction>
</comment>
<dbReference type="GO" id="GO:0034727">
    <property type="term" value="P:piecemeal microautophagy of the nucleus"/>
    <property type="evidence" value="ECO:0007669"/>
    <property type="project" value="TreeGrafter"/>
</dbReference>
<feature type="non-terminal residue" evidence="21">
    <location>
        <position position="607"/>
    </location>
</feature>
<dbReference type="GO" id="GO:0000139">
    <property type="term" value="C:Golgi membrane"/>
    <property type="evidence" value="ECO:0007669"/>
    <property type="project" value="UniProtKB-SubCell"/>
</dbReference>
<name>A0A9P4MGZ0_9PEZI</name>
<dbReference type="PANTHER" id="PTHR13038:SF10">
    <property type="entry name" value="AUTOPHAGY-RELATED PROTEIN 9"/>
    <property type="match status" value="1"/>
</dbReference>
<dbReference type="OrthoDB" id="2020634at2759"/>
<evidence type="ECO:0000256" key="9">
    <source>
        <dbReference type="ARBA" id="ARBA00022989"/>
    </source>
</evidence>
<evidence type="ECO:0000256" key="8">
    <source>
        <dbReference type="ARBA" id="ARBA00022692"/>
    </source>
</evidence>
<feature type="transmembrane region" description="Helical" evidence="19">
    <location>
        <begin position="405"/>
        <end position="426"/>
    </location>
</feature>
<dbReference type="Pfam" id="PF04109">
    <property type="entry name" value="ATG9"/>
    <property type="match status" value="1"/>
</dbReference>
<keyword evidence="8 19" id="KW-0812">Transmembrane</keyword>
<feature type="transmembrane region" description="Helical" evidence="19">
    <location>
        <begin position="147"/>
        <end position="168"/>
    </location>
</feature>
<evidence type="ECO:0000313" key="22">
    <source>
        <dbReference type="Proteomes" id="UP000799439"/>
    </source>
</evidence>
<evidence type="ECO:0000256" key="5">
    <source>
        <dbReference type="ARBA" id="ARBA00006185"/>
    </source>
</evidence>
<evidence type="ECO:0000256" key="17">
    <source>
        <dbReference type="ARBA" id="ARBA00024621"/>
    </source>
</evidence>
<evidence type="ECO:0000256" key="18">
    <source>
        <dbReference type="ARBA" id="ARBA00024631"/>
    </source>
</evidence>
<feature type="transmembrane region" description="Helical" evidence="19">
    <location>
        <begin position="321"/>
        <end position="342"/>
    </location>
</feature>
<dbReference type="InterPro" id="IPR007241">
    <property type="entry name" value="Autophagy-rel_prot_9"/>
</dbReference>
<feature type="transmembrane region" description="Helical" evidence="19">
    <location>
        <begin position="102"/>
        <end position="127"/>
    </location>
</feature>
<evidence type="ECO:0000256" key="16">
    <source>
        <dbReference type="ARBA" id="ARBA00024615"/>
    </source>
</evidence>
<dbReference type="GO" id="GO:0061709">
    <property type="term" value="P:reticulophagy"/>
    <property type="evidence" value="ECO:0007669"/>
    <property type="project" value="TreeGrafter"/>
</dbReference>
<evidence type="ECO:0000313" key="21">
    <source>
        <dbReference type="EMBL" id="KAF2152623.1"/>
    </source>
</evidence>
<evidence type="ECO:0000256" key="4">
    <source>
        <dbReference type="ARBA" id="ARBA00004653"/>
    </source>
</evidence>
<feature type="transmembrane region" description="Helical" evidence="19">
    <location>
        <begin position="508"/>
        <end position="526"/>
    </location>
</feature>
<gene>
    <name evidence="21" type="ORF">K461DRAFT_225772</name>
</gene>
<dbReference type="AlphaFoldDB" id="A0A9P4MGZ0"/>
<sequence>MEARKAGDESPGLQFQPEPPRADKFKQQWTQAQEQQQLFQDRSPPPAATFTRQTQTGRRPRTDRKEQALWMWTNVVDVDGFLLEVYQYYTNHGIYSILLSRLLYVLTSAFLFSTYMFLSTCVDYTKIPSSKSTGEILIPKCMEKTSFFKSALLWVFIFSWAWTAVSYITDIGRLWQLHDFYHYLLGIPDSDIQSIAWEKVVESLMSLRDANPETAENVPRYLRKETKTTQSKQRMDAHDIANRIMRHDNYYVALINKEILDLQLHLPLIGPRQFYSKSLEWCISTCFDNFIFDAHGHVQQHCLDPKLRLHMIKALRTRLRFAAVMSIVMAPFNITLQCIHFFSRYYAEFRNSPAQLGARAFTPLAEWKMRDFNELDHDFKRRLKMAYPFADRYLAQFPRDKTIQLMHFVSLIAGTVAAVLGIASLLDPELFLGFEVTPNRTAFFYLTISMTVFATARGAIPDDSEVHEPVLHLFEVIEYTHYAPQRWRNNFHTPAVRAEFSALYQMKVLIFLEEILSLIAAPFILWRNAGRPSAAIIDFFRQNTVHVDGLGGLCNHAVFEFRKRNKPEDDDAIDPARDLRDEYFGVLQGGGAAAKDQKMAQSQYYFM</sequence>
<feature type="transmembrane region" description="Helical" evidence="19">
    <location>
        <begin position="442"/>
        <end position="460"/>
    </location>
</feature>